<keyword evidence="1" id="KW-0521">NADP</keyword>
<evidence type="ECO:0000256" key="2">
    <source>
        <dbReference type="ARBA" id="ARBA00023002"/>
    </source>
</evidence>
<evidence type="ECO:0000256" key="1">
    <source>
        <dbReference type="ARBA" id="ARBA00022857"/>
    </source>
</evidence>
<sequence length="241" mass="25538">MVCWQWQKNCSGNWAASLDSCPWLTTYTHRTATQHLQMTPLVDPRRHASNIDIITNSSGQSADHAAFLQELSGALPGLVLRPVADPGTLLRELLAKLAANCAINPLTALLGCNNGALTELAHVRGLMREVCRELIAVFGPAAFGPANGQGANKQGARMSEALKDCADAAEQAALYDWVLGVATATAGNRSSMLQDVTAGRPTEVDYLSGWVVRAAAVRNLQVPVNTTLLALVKAKEGLQGA</sequence>
<organism evidence="5">
    <name type="scientific">Volvox carteri f. nagariensis</name>
    <dbReference type="NCBI Taxonomy" id="3068"/>
    <lineage>
        <taxon>Eukaryota</taxon>
        <taxon>Viridiplantae</taxon>
        <taxon>Chlorophyta</taxon>
        <taxon>core chlorophytes</taxon>
        <taxon>Chlorophyceae</taxon>
        <taxon>CS clade</taxon>
        <taxon>Chlamydomonadales</taxon>
        <taxon>Volvocaceae</taxon>
        <taxon>Volvox</taxon>
    </lineage>
</organism>
<dbReference type="GO" id="GO:0050661">
    <property type="term" value="F:NADP binding"/>
    <property type="evidence" value="ECO:0007669"/>
    <property type="project" value="TreeGrafter"/>
</dbReference>
<dbReference type="OrthoDB" id="546147at2759"/>
<evidence type="ECO:0000313" key="4">
    <source>
        <dbReference type="EMBL" id="EFJ44826.1"/>
    </source>
</evidence>
<dbReference type="SUPFAM" id="SSF48179">
    <property type="entry name" value="6-phosphogluconate dehydrogenase C-terminal domain-like"/>
    <property type="match status" value="1"/>
</dbReference>
<name>D8U5W0_VOLCA</name>
<dbReference type="eggNOG" id="ENOG502RREJ">
    <property type="taxonomic scope" value="Eukaryota"/>
</dbReference>
<evidence type="ECO:0000259" key="3">
    <source>
        <dbReference type="Pfam" id="PF08546"/>
    </source>
</evidence>
<dbReference type="RefSeq" id="XP_002954109.1">
    <property type="nucleotide sequence ID" value="XM_002954063.1"/>
</dbReference>
<dbReference type="Gene3D" id="1.10.1040.10">
    <property type="entry name" value="N-(1-d-carboxylethyl)-l-norvaline Dehydrogenase, domain 2"/>
    <property type="match status" value="1"/>
</dbReference>
<dbReference type="Pfam" id="PF08546">
    <property type="entry name" value="ApbA_C"/>
    <property type="match status" value="1"/>
</dbReference>
<dbReference type="EMBL" id="GL378361">
    <property type="protein sequence ID" value="EFJ44826.1"/>
    <property type="molecule type" value="Genomic_DNA"/>
</dbReference>
<keyword evidence="2" id="KW-0560">Oxidoreductase</keyword>
<dbReference type="InterPro" id="IPR013752">
    <property type="entry name" value="KPA_reductase"/>
</dbReference>
<dbReference type="AlphaFoldDB" id="D8U5W0"/>
<gene>
    <name evidence="4" type="ORF">VOLCADRAFT_121250</name>
</gene>
<proteinExistence type="predicted"/>
<keyword evidence="5" id="KW-1185">Reference proteome</keyword>
<dbReference type="PANTHER" id="PTHR43765">
    <property type="entry name" value="2-DEHYDROPANTOATE 2-REDUCTASE-RELATED"/>
    <property type="match status" value="1"/>
</dbReference>
<protein>
    <recommendedName>
        <fullName evidence="3">Ketopantoate reductase C-terminal domain-containing protein</fullName>
    </recommendedName>
</protein>
<feature type="domain" description="Ketopantoate reductase C-terminal" evidence="3">
    <location>
        <begin position="90"/>
        <end position="236"/>
    </location>
</feature>
<dbReference type="Proteomes" id="UP000001058">
    <property type="component" value="Unassembled WGS sequence"/>
</dbReference>
<evidence type="ECO:0000313" key="5">
    <source>
        <dbReference type="Proteomes" id="UP000001058"/>
    </source>
</evidence>
<dbReference type="InParanoid" id="D8U5W0"/>
<dbReference type="STRING" id="3068.D8U5W0"/>
<dbReference type="InterPro" id="IPR013328">
    <property type="entry name" value="6PGD_dom2"/>
</dbReference>
<reference evidence="4 5" key="1">
    <citation type="journal article" date="2010" name="Science">
        <title>Genomic analysis of organismal complexity in the multicellular green alga Volvox carteri.</title>
        <authorList>
            <person name="Prochnik S.E."/>
            <person name="Umen J."/>
            <person name="Nedelcu A.M."/>
            <person name="Hallmann A."/>
            <person name="Miller S.M."/>
            <person name="Nishii I."/>
            <person name="Ferris P."/>
            <person name="Kuo A."/>
            <person name="Mitros T."/>
            <person name="Fritz-Laylin L.K."/>
            <person name="Hellsten U."/>
            <person name="Chapman J."/>
            <person name="Simakov O."/>
            <person name="Rensing S.A."/>
            <person name="Terry A."/>
            <person name="Pangilinan J."/>
            <person name="Kapitonov V."/>
            <person name="Jurka J."/>
            <person name="Salamov A."/>
            <person name="Shapiro H."/>
            <person name="Schmutz J."/>
            <person name="Grimwood J."/>
            <person name="Lindquist E."/>
            <person name="Lucas S."/>
            <person name="Grigoriev I.V."/>
            <person name="Schmitt R."/>
            <person name="Kirk D."/>
            <person name="Rokhsar D.S."/>
        </authorList>
    </citation>
    <scope>NUCLEOTIDE SEQUENCE [LARGE SCALE GENOMIC DNA]</scope>
    <source>
        <strain evidence="5">f. Nagariensis / Eve</strain>
    </source>
</reference>
<dbReference type="GO" id="GO:0005737">
    <property type="term" value="C:cytoplasm"/>
    <property type="evidence" value="ECO:0007669"/>
    <property type="project" value="TreeGrafter"/>
</dbReference>
<dbReference type="PANTHER" id="PTHR43765:SF2">
    <property type="entry name" value="2-DEHYDROPANTOATE 2-REDUCTASE"/>
    <property type="match status" value="1"/>
</dbReference>
<dbReference type="InterPro" id="IPR050838">
    <property type="entry name" value="Ketopantoate_reductase"/>
</dbReference>
<dbReference type="InterPro" id="IPR008927">
    <property type="entry name" value="6-PGluconate_DH-like_C_sf"/>
</dbReference>
<dbReference type="GO" id="GO:0008677">
    <property type="term" value="F:2-dehydropantoate 2-reductase activity"/>
    <property type="evidence" value="ECO:0007669"/>
    <property type="project" value="TreeGrafter"/>
</dbReference>
<accession>D8U5W0</accession>
<dbReference type="GeneID" id="9625970"/>
<dbReference type="KEGG" id="vcn:VOLCADRAFT_121250"/>